<dbReference type="InterPro" id="IPR029047">
    <property type="entry name" value="HSP70_peptide-bd_sf"/>
</dbReference>
<evidence type="ECO:0000256" key="3">
    <source>
        <dbReference type="ARBA" id="ARBA00022741"/>
    </source>
</evidence>
<organism evidence="7 8">
    <name type="scientific">Acrocarpospora corrugata</name>
    <dbReference type="NCBI Taxonomy" id="35763"/>
    <lineage>
        <taxon>Bacteria</taxon>
        <taxon>Bacillati</taxon>
        <taxon>Actinomycetota</taxon>
        <taxon>Actinomycetes</taxon>
        <taxon>Streptosporangiales</taxon>
        <taxon>Streptosporangiaceae</taxon>
        <taxon>Acrocarpospora</taxon>
    </lineage>
</organism>
<dbReference type="InterPro" id="IPR036280">
    <property type="entry name" value="Multihaem_cyt_sf"/>
</dbReference>
<dbReference type="EMBL" id="BLAD01000069">
    <property type="protein sequence ID" value="GES03446.1"/>
    <property type="molecule type" value="Genomic_DNA"/>
</dbReference>
<dbReference type="InterPro" id="IPR018181">
    <property type="entry name" value="Heat_shock_70_CS"/>
</dbReference>
<evidence type="ECO:0000256" key="1">
    <source>
        <dbReference type="ARBA" id="ARBA00007381"/>
    </source>
</evidence>
<dbReference type="GO" id="GO:0140662">
    <property type="term" value="F:ATP-dependent protein folding chaperone"/>
    <property type="evidence" value="ECO:0007669"/>
    <property type="project" value="InterPro"/>
</dbReference>
<name>A0A5M3W3X6_9ACTN</name>
<dbReference type="Gene3D" id="3.90.640.10">
    <property type="entry name" value="Actin, Chain A, domain 4"/>
    <property type="match status" value="1"/>
</dbReference>
<dbReference type="SUPFAM" id="SSF53067">
    <property type="entry name" value="Actin-like ATPase domain"/>
    <property type="match status" value="2"/>
</dbReference>
<evidence type="ECO:0000313" key="7">
    <source>
        <dbReference type="EMBL" id="GES03446.1"/>
    </source>
</evidence>
<evidence type="ECO:0008006" key="9">
    <source>
        <dbReference type="Google" id="ProtNLM"/>
    </source>
</evidence>
<dbReference type="PANTHER" id="PTHR19375">
    <property type="entry name" value="HEAT SHOCK PROTEIN 70KDA"/>
    <property type="match status" value="1"/>
</dbReference>
<comment type="caution">
    <text evidence="7">The sequence shown here is derived from an EMBL/GenBank/DDBJ whole genome shotgun (WGS) entry which is preliminary data.</text>
</comment>
<keyword evidence="2" id="KW-0597">Phosphoprotein</keyword>
<dbReference type="PROSITE" id="PS01036">
    <property type="entry name" value="HSP70_3"/>
    <property type="match status" value="1"/>
</dbReference>
<gene>
    <name evidence="7" type="ORF">Acor_55120</name>
</gene>
<dbReference type="Gene3D" id="3.30.420.40">
    <property type="match status" value="2"/>
</dbReference>
<evidence type="ECO:0000256" key="5">
    <source>
        <dbReference type="ARBA" id="ARBA00023016"/>
    </source>
</evidence>
<dbReference type="SUPFAM" id="SSF100920">
    <property type="entry name" value="Heat shock protein 70kD (HSP70), peptide-binding domain"/>
    <property type="match status" value="1"/>
</dbReference>
<sequence>MQRTLGIDLGTTNSVMAYMRRGEPQIVINRQSGDSTPTVVGRGKRGELLVGASARGRSVADPANVIYSIKRFMGRKFADPEVQAVLRGIPYQVTAGQDGDVNVWFGGRAYTPIEISALVLRRLREDAEDRCRERFTRAVITVPAYFGERQVAATREAGRLAGFQVLRIINEPTAASLAYGLVREHRNDGRTILVYDLGGGTFDISILLLMEGAFTVLGVEGDNLLGGDDFDRLLAGHLLQILRTEHGADLTGDHQGMERIRASAEELKITLSSQLTAEINVPVIGKDLVNFNPEVSREKFEEMIRPHIDRTLELTRKAIQEADLTVADIDHVLLVGGSTAIPLVERLLTEMFGPDSIRKDVNPMQCVGLGAAVQAALIGEVDCPACGIRNPVESLRCANCATALDGHEKIACPACHLLSDNGETACWKCGHELSSAGDAGAVSPSAAPEAPAVRATEAGALQACPRCGKANQANATSCSICNEILIDEGGLKCDKCGARNLQGAVSCGTCHEDFSVAPPTEVTPQNLGIELNDGRMAVIIPKNTPCPTLEPNRRDFSTAVTGQRRLEIPVYEGPHDTAQRNQLCGYVTLPLPEGLPRATPVNVSFGLSADRILTIAVKVRVAGAETKVVELQHFGRLDPEHQQRIEAHRQKVTAFVDRWAQELTEAESQVFYRLLDDLDQVLIKGPGPKSVDMLVTEAEQLVGTVSEIRGSDAFITAVINGAGKYIGQENIVKLARYSEELGVARERADWTSAKASAASADALIDGFGEVVRILVFCRTLARQGQLTPALTHRVQGALREVDQKLDAGADDDVRAALGILLTLWAEIREEVQGLDFSSKMPTKLESGGA</sequence>
<dbReference type="InterPro" id="IPR043129">
    <property type="entry name" value="ATPase_NBD"/>
</dbReference>
<dbReference type="Pfam" id="PF00012">
    <property type="entry name" value="HSP70"/>
    <property type="match status" value="2"/>
</dbReference>
<dbReference type="PRINTS" id="PR00301">
    <property type="entry name" value="HEATSHOCK70"/>
</dbReference>
<dbReference type="SUPFAM" id="SSF48695">
    <property type="entry name" value="Multiheme cytochromes"/>
    <property type="match status" value="1"/>
</dbReference>
<dbReference type="Gene3D" id="2.60.34.10">
    <property type="entry name" value="Substrate Binding Domain Of DNAk, Chain A, domain 1"/>
    <property type="match status" value="1"/>
</dbReference>
<dbReference type="GO" id="GO:0005524">
    <property type="term" value="F:ATP binding"/>
    <property type="evidence" value="ECO:0007669"/>
    <property type="project" value="UniProtKB-KW"/>
</dbReference>
<dbReference type="InterPro" id="IPR013126">
    <property type="entry name" value="Hsp_70_fam"/>
</dbReference>
<comment type="similarity">
    <text evidence="1">Belongs to the heat shock protein 70 family.</text>
</comment>
<dbReference type="AlphaFoldDB" id="A0A5M3W3X6"/>
<evidence type="ECO:0000256" key="6">
    <source>
        <dbReference type="ARBA" id="ARBA00023186"/>
    </source>
</evidence>
<keyword evidence="3" id="KW-0547">Nucleotide-binding</keyword>
<evidence type="ECO:0000256" key="2">
    <source>
        <dbReference type="ARBA" id="ARBA00022553"/>
    </source>
</evidence>
<evidence type="ECO:0000313" key="8">
    <source>
        <dbReference type="Proteomes" id="UP000334990"/>
    </source>
</evidence>
<keyword evidence="4" id="KW-0067">ATP-binding</keyword>
<accession>A0A5M3W3X6</accession>
<keyword evidence="5" id="KW-0346">Stress response</keyword>
<proteinExistence type="inferred from homology"/>
<keyword evidence="6" id="KW-0143">Chaperone</keyword>
<reference evidence="7 8" key="1">
    <citation type="submission" date="2019-10" db="EMBL/GenBank/DDBJ databases">
        <title>Whole genome shotgun sequence of Acrocarpospora corrugata NBRC 13972.</title>
        <authorList>
            <person name="Ichikawa N."/>
            <person name="Kimura A."/>
            <person name="Kitahashi Y."/>
            <person name="Komaki H."/>
            <person name="Oguchi A."/>
        </authorList>
    </citation>
    <scope>NUCLEOTIDE SEQUENCE [LARGE SCALE GENOMIC DNA]</scope>
    <source>
        <strain evidence="7 8">NBRC 13972</strain>
    </source>
</reference>
<protein>
    <recommendedName>
        <fullName evidence="9">Molecular chaperone DnaK</fullName>
    </recommendedName>
</protein>
<dbReference type="FunFam" id="3.90.640.10:FF:000003">
    <property type="entry name" value="Molecular chaperone DnaK"/>
    <property type="match status" value="1"/>
</dbReference>
<dbReference type="Proteomes" id="UP000334990">
    <property type="component" value="Unassembled WGS sequence"/>
</dbReference>
<dbReference type="PROSITE" id="PS00297">
    <property type="entry name" value="HSP70_1"/>
    <property type="match status" value="1"/>
</dbReference>
<dbReference type="PROSITE" id="PS00329">
    <property type="entry name" value="HSP70_2"/>
    <property type="match status" value="1"/>
</dbReference>
<keyword evidence="8" id="KW-1185">Reference proteome</keyword>
<evidence type="ECO:0000256" key="4">
    <source>
        <dbReference type="ARBA" id="ARBA00022840"/>
    </source>
</evidence>